<sequence>MALYNSTGTSEVEKTVPTYEDLGAFYVDTDGYPHGYIFGYTSHLMRRKAQVVEGETLISLGVNPRKRLHSAPVEDVECGGRPNPEGAGSVSVTELSHYGEKGEGEGTLCQRCQIIATELNRQALALADPASLKVCNFERSALHH</sequence>
<comment type="caution">
    <text evidence="1">The sequence shown here is derived from an EMBL/GenBank/DDBJ whole genome shotgun (WGS) entry which is preliminary data.</text>
</comment>
<keyword evidence="2" id="KW-1185">Reference proteome</keyword>
<gene>
    <name evidence="1" type="ORF">J4Q44_G00341710</name>
</gene>
<protein>
    <submittedName>
        <fullName evidence="1">Uncharacterized protein</fullName>
    </submittedName>
</protein>
<accession>A0AAN8KTC5</accession>
<organism evidence="1 2">
    <name type="scientific">Coregonus suidteri</name>
    <dbReference type="NCBI Taxonomy" id="861788"/>
    <lineage>
        <taxon>Eukaryota</taxon>
        <taxon>Metazoa</taxon>
        <taxon>Chordata</taxon>
        <taxon>Craniata</taxon>
        <taxon>Vertebrata</taxon>
        <taxon>Euteleostomi</taxon>
        <taxon>Actinopterygii</taxon>
        <taxon>Neopterygii</taxon>
        <taxon>Teleostei</taxon>
        <taxon>Protacanthopterygii</taxon>
        <taxon>Salmoniformes</taxon>
        <taxon>Salmonidae</taxon>
        <taxon>Coregoninae</taxon>
        <taxon>Coregonus</taxon>
    </lineage>
</organism>
<name>A0AAN8KTC5_9TELE</name>
<dbReference type="Proteomes" id="UP001356427">
    <property type="component" value="Unassembled WGS sequence"/>
</dbReference>
<dbReference type="AlphaFoldDB" id="A0AAN8KTC5"/>
<evidence type="ECO:0000313" key="1">
    <source>
        <dbReference type="EMBL" id="KAK6294945.1"/>
    </source>
</evidence>
<evidence type="ECO:0000313" key="2">
    <source>
        <dbReference type="Proteomes" id="UP001356427"/>
    </source>
</evidence>
<reference evidence="1 2" key="1">
    <citation type="submission" date="2021-04" db="EMBL/GenBank/DDBJ databases">
        <authorList>
            <person name="De Guttry C."/>
            <person name="Zahm M."/>
            <person name="Klopp C."/>
            <person name="Cabau C."/>
            <person name="Louis A."/>
            <person name="Berthelot C."/>
            <person name="Parey E."/>
            <person name="Roest Crollius H."/>
            <person name="Montfort J."/>
            <person name="Robinson-Rechavi M."/>
            <person name="Bucao C."/>
            <person name="Bouchez O."/>
            <person name="Gislard M."/>
            <person name="Lluch J."/>
            <person name="Milhes M."/>
            <person name="Lampietro C."/>
            <person name="Lopez Roques C."/>
            <person name="Donnadieu C."/>
            <person name="Braasch I."/>
            <person name="Desvignes T."/>
            <person name="Postlethwait J."/>
            <person name="Bobe J."/>
            <person name="Wedekind C."/>
            <person name="Guiguen Y."/>
        </authorList>
    </citation>
    <scope>NUCLEOTIDE SEQUENCE [LARGE SCALE GENOMIC DNA]</scope>
    <source>
        <strain evidence="1">Cs_M1</strain>
        <tissue evidence="1">Blood</tissue>
    </source>
</reference>
<dbReference type="EMBL" id="JAGTTL010000034">
    <property type="protein sequence ID" value="KAK6294945.1"/>
    <property type="molecule type" value="Genomic_DNA"/>
</dbReference>
<proteinExistence type="predicted"/>